<gene>
    <name evidence="8" type="ORF">ABLV49_13010</name>
</gene>
<feature type="domain" description="Probable transposase IS891/IS1136/IS1341" evidence="6">
    <location>
        <begin position="182"/>
        <end position="280"/>
    </location>
</feature>
<reference evidence="8" key="1">
    <citation type="submission" date="2024-05" db="EMBL/GenBank/DDBJ databases">
        <authorList>
            <person name="Bunk B."/>
            <person name="Swiderski J."/>
            <person name="Sproer C."/>
            <person name="Thiel V."/>
        </authorList>
    </citation>
    <scope>NUCLEOTIDE SEQUENCE</scope>
    <source>
        <strain evidence="8">DSM 17735</strain>
    </source>
</reference>
<accession>A0AAU7LML6</accession>
<dbReference type="RefSeq" id="WP_349276986.1">
    <property type="nucleotide sequence ID" value="NZ_CP157675.1"/>
</dbReference>
<protein>
    <submittedName>
        <fullName evidence="8">Transposase</fullName>
    </submittedName>
</protein>
<dbReference type="Pfam" id="PF01385">
    <property type="entry name" value="OrfB_IS605"/>
    <property type="match status" value="1"/>
</dbReference>
<dbReference type="PANTHER" id="PTHR30405:SF25">
    <property type="entry name" value="RNA-GUIDED DNA ENDONUCLEASE INSQ-RELATED"/>
    <property type="match status" value="1"/>
</dbReference>
<comment type="similarity">
    <text evidence="2">In the N-terminal section; belongs to the transposase 2 family.</text>
</comment>
<dbReference type="InterPro" id="IPR010095">
    <property type="entry name" value="Cas12f1-like_TNB"/>
</dbReference>
<sequence>MHMHYKNAIPAMPDVIVFNHRPSIIQAVKTLRIRIRDKHAKALDAMACECNMIWNYVNALSFKHTQRTGKFFSAYDMAGYTAGAGKEGLTVHSQTVQGVTEEYVTRRKQFKKARLRWRVSRGARKSLGWIPFKAGAVTFKNGQIKYAGQFFGLWDSYGLAGYRLRSGSFSQDARGRWYANICVETAIPKSAGTASIGIDLGLKDFATLSDGTKVEAQRLYRGAEAKLAVAQRANKKQRVKAIHAQIANRRKDFLHKLSTRLVSQNGAIFVGNVNAAGLAKTRMAKSVLDAGWSTFRTMLQYKCGHAAVWFEEVNESYTTQTCSSCGVIPASSPKGRAGLGIREWTCGDCGSVHDRDTNAAKNILARGHARLAAGIPVL</sequence>
<evidence type="ECO:0000256" key="3">
    <source>
        <dbReference type="ARBA" id="ARBA00022578"/>
    </source>
</evidence>
<keyword evidence="5" id="KW-0233">DNA recombination</keyword>
<feature type="domain" description="Cas12f1-like TNB" evidence="7">
    <location>
        <begin position="292"/>
        <end position="363"/>
    </location>
</feature>
<dbReference type="GO" id="GO:0032196">
    <property type="term" value="P:transposition"/>
    <property type="evidence" value="ECO:0007669"/>
    <property type="project" value="UniProtKB-KW"/>
</dbReference>
<name>A0AAU7LML6_9BURK</name>
<dbReference type="Pfam" id="PF07282">
    <property type="entry name" value="Cas12f1-like_TNB"/>
    <property type="match status" value="1"/>
</dbReference>
<dbReference type="AlphaFoldDB" id="A0AAU7LML6"/>
<evidence type="ECO:0000313" key="8">
    <source>
        <dbReference type="EMBL" id="XBP68825.1"/>
    </source>
</evidence>
<dbReference type="GO" id="GO:0006310">
    <property type="term" value="P:DNA recombination"/>
    <property type="evidence" value="ECO:0007669"/>
    <property type="project" value="UniProtKB-KW"/>
</dbReference>
<dbReference type="InterPro" id="IPR051399">
    <property type="entry name" value="RNA-guided_DNA_endo/Transpos"/>
</dbReference>
<evidence type="ECO:0000256" key="1">
    <source>
        <dbReference type="ARBA" id="ARBA00008761"/>
    </source>
</evidence>
<keyword evidence="4" id="KW-0238">DNA-binding</keyword>
<evidence type="ECO:0000256" key="2">
    <source>
        <dbReference type="ARBA" id="ARBA00011044"/>
    </source>
</evidence>
<evidence type="ECO:0000259" key="6">
    <source>
        <dbReference type="Pfam" id="PF01385"/>
    </source>
</evidence>
<evidence type="ECO:0000256" key="5">
    <source>
        <dbReference type="ARBA" id="ARBA00023172"/>
    </source>
</evidence>
<organism evidence="8">
    <name type="scientific">Polaromonas hydrogenivorans</name>
    <dbReference type="NCBI Taxonomy" id="335476"/>
    <lineage>
        <taxon>Bacteria</taxon>
        <taxon>Pseudomonadati</taxon>
        <taxon>Pseudomonadota</taxon>
        <taxon>Betaproteobacteria</taxon>
        <taxon>Burkholderiales</taxon>
        <taxon>Comamonadaceae</taxon>
        <taxon>Polaromonas</taxon>
    </lineage>
</organism>
<keyword evidence="3" id="KW-0815">Transposition</keyword>
<dbReference type="EMBL" id="CP157675">
    <property type="protein sequence ID" value="XBP68825.1"/>
    <property type="molecule type" value="Genomic_DNA"/>
</dbReference>
<proteinExistence type="inferred from homology"/>
<dbReference type="InterPro" id="IPR001959">
    <property type="entry name" value="Transposase"/>
</dbReference>
<evidence type="ECO:0000256" key="4">
    <source>
        <dbReference type="ARBA" id="ARBA00023125"/>
    </source>
</evidence>
<comment type="similarity">
    <text evidence="1">In the C-terminal section; belongs to the transposase 35 family.</text>
</comment>
<evidence type="ECO:0000259" key="7">
    <source>
        <dbReference type="Pfam" id="PF07282"/>
    </source>
</evidence>
<dbReference type="NCBIfam" id="NF040570">
    <property type="entry name" value="guided_TnpB"/>
    <property type="match status" value="1"/>
</dbReference>
<dbReference type="GO" id="GO:0003677">
    <property type="term" value="F:DNA binding"/>
    <property type="evidence" value="ECO:0007669"/>
    <property type="project" value="UniProtKB-KW"/>
</dbReference>
<dbReference type="PANTHER" id="PTHR30405">
    <property type="entry name" value="TRANSPOSASE"/>
    <property type="match status" value="1"/>
</dbReference>